<dbReference type="SUPFAM" id="SSF53850">
    <property type="entry name" value="Periplasmic binding protein-like II"/>
    <property type="match status" value="1"/>
</dbReference>
<dbReference type="InterPro" id="IPR005119">
    <property type="entry name" value="LysR_subst-bd"/>
</dbReference>
<dbReference type="GO" id="GO:0032993">
    <property type="term" value="C:protein-DNA complex"/>
    <property type="evidence" value="ECO:0007669"/>
    <property type="project" value="TreeGrafter"/>
</dbReference>
<name>A0A7W9J4P1_9ACTN</name>
<keyword evidence="3 6" id="KW-0238">DNA-binding</keyword>
<sequence length="286" mass="30866">MELRQLRYFVTVAEELHFGKAAERLAIVQPAVSQQVARLERELGLRLFDRSSRRVTLTGDGVRMLREARAVLAAADHAGTVAAELAAGQAGVFRIGTSPGLRDRLERGLATLRSASPGIEIQLTSRPPAQQLDAVRTGELDVAFVRGPVSSRGLRAVPLWEEPLSVLLPSTHRTDDQVKLVDLTALPLRLPARTDDPALHDAIHQACRTAGFEPLPGRPIDSFEDAVVEMTNGTPAWTVVYGTACESPEDALWMGPVTPALTVPGHLVVSADRPPTCLDTLINAFS</sequence>
<dbReference type="GO" id="GO:0003700">
    <property type="term" value="F:DNA-binding transcription factor activity"/>
    <property type="evidence" value="ECO:0007669"/>
    <property type="project" value="InterPro"/>
</dbReference>
<evidence type="ECO:0000256" key="3">
    <source>
        <dbReference type="ARBA" id="ARBA00023125"/>
    </source>
</evidence>
<dbReference type="InterPro" id="IPR036388">
    <property type="entry name" value="WH-like_DNA-bd_sf"/>
</dbReference>
<dbReference type="InterPro" id="IPR036390">
    <property type="entry name" value="WH_DNA-bd_sf"/>
</dbReference>
<evidence type="ECO:0000256" key="1">
    <source>
        <dbReference type="ARBA" id="ARBA00009437"/>
    </source>
</evidence>
<dbReference type="Gene3D" id="3.40.190.10">
    <property type="entry name" value="Periplasmic binding protein-like II"/>
    <property type="match status" value="2"/>
</dbReference>
<dbReference type="Gene3D" id="1.10.10.10">
    <property type="entry name" value="Winged helix-like DNA-binding domain superfamily/Winged helix DNA-binding domain"/>
    <property type="match status" value="1"/>
</dbReference>
<evidence type="ECO:0000256" key="4">
    <source>
        <dbReference type="ARBA" id="ARBA00023163"/>
    </source>
</evidence>
<dbReference type="Pfam" id="PF03466">
    <property type="entry name" value="LysR_substrate"/>
    <property type="match status" value="1"/>
</dbReference>
<dbReference type="EMBL" id="JACHMY010000001">
    <property type="protein sequence ID" value="MBB5835566.1"/>
    <property type="molecule type" value="Genomic_DNA"/>
</dbReference>
<comment type="similarity">
    <text evidence="1">Belongs to the LysR transcriptional regulatory family.</text>
</comment>
<dbReference type="PANTHER" id="PTHR30346:SF0">
    <property type="entry name" value="HCA OPERON TRANSCRIPTIONAL ACTIVATOR HCAR"/>
    <property type="match status" value="1"/>
</dbReference>
<protein>
    <submittedName>
        <fullName evidence="6">DNA-binding transcriptional LysR family regulator</fullName>
    </submittedName>
</protein>
<keyword evidence="2" id="KW-0805">Transcription regulation</keyword>
<reference evidence="6 7" key="1">
    <citation type="submission" date="2020-08" db="EMBL/GenBank/DDBJ databases">
        <title>Sequencing the genomes of 1000 actinobacteria strains.</title>
        <authorList>
            <person name="Klenk H.-P."/>
        </authorList>
    </citation>
    <scope>NUCLEOTIDE SEQUENCE [LARGE SCALE GENOMIC DNA]</scope>
    <source>
        <strain evidence="6 7">DSM 28967</strain>
    </source>
</reference>
<dbReference type="AlphaFoldDB" id="A0A7W9J4P1"/>
<evidence type="ECO:0000313" key="7">
    <source>
        <dbReference type="Proteomes" id="UP000549971"/>
    </source>
</evidence>
<gene>
    <name evidence="6" type="ORF">HDA39_002300</name>
</gene>
<comment type="caution">
    <text evidence="6">The sequence shown here is derived from an EMBL/GenBank/DDBJ whole genome shotgun (WGS) entry which is preliminary data.</text>
</comment>
<dbReference type="CDD" id="cd08414">
    <property type="entry name" value="PBP2_LTTR_aromatics_like"/>
    <property type="match status" value="1"/>
</dbReference>
<accession>A0A7W9J4P1</accession>
<dbReference type="Pfam" id="PF00126">
    <property type="entry name" value="HTH_1"/>
    <property type="match status" value="1"/>
</dbReference>
<dbReference type="GO" id="GO:0003677">
    <property type="term" value="F:DNA binding"/>
    <property type="evidence" value="ECO:0007669"/>
    <property type="project" value="UniProtKB-KW"/>
</dbReference>
<feature type="domain" description="HTH lysR-type" evidence="5">
    <location>
        <begin position="1"/>
        <end position="58"/>
    </location>
</feature>
<organism evidence="6 7">
    <name type="scientific">Kribbella italica</name>
    <dbReference type="NCBI Taxonomy" id="1540520"/>
    <lineage>
        <taxon>Bacteria</taxon>
        <taxon>Bacillati</taxon>
        <taxon>Actinomycetota</taxon>
        <taxon>Actinomycetes</taxon>
        <taxon>Propionibacteriales</taxon>
        <taxon>Kribbellaceae</taxon>
        <taxon>Kribbella</taxon>
    </lineage>
</organism>
<dbReference type="SUPFAM" id="SSF46785">
    <property type="entry name" value="Winged helix' DNA-binding domain"/>
    <property type="match status" value="1"/>
</dbReference>
<dbReference type="PROSITE" id="PS50931">
    <property type="entry name" value="HTH_LYSR"/>
    <property type="match status" value="1"/>
</dbReference>
<evidence type="ECO:0000259" key="5">
    <source>
        <dbReference type="PROSITE" id="PS50931"/>
    </source>
</evidence>
<dbReference type="InterPro" id="IPR000847">
    <property type="entry name" value="LysR_HTH_N"/>
</dbReference>
<evidence type="ECO:0000313" key="6">
    <source>
        <dbReference type="EMBL" id="MBB5835566.1"/>
    </source>
</evidence>
<evidence type="ECO:0000256" key="2">
    <source>
        <dbReference type="ARBA" id="ARBA00023015"/>
    </source>
</evidence>
<proteinExistence type="inferred from homology"/>
<keyword evidence="7" id="KW-1185">Reference proteome</keyword>
<dbReference type="PANTHER" id="PTHR30346">
    <property type="entry name" value="TRANSCRIPTIONAL DUAL REGULATOR HCAR-RELATED"/>
    <property type="match status" value="1"/>
</dbReference>
<dbReference type="PRINTS" id="PR00039">
    <property type="entry name" value="HTHLYSR"/>
</dbReference>
<keyword evidence="4" id="KW-0804">Transcription</keyword>
<dbReference type="FunFam" id="1.10.10.10:FF:000001">
    <property type="entry name" value="LysR family transcriptional regulator"/>
    <property type="match status" value="1"/>
</dbReference>
<dbReference type="RefSeq" id="WP_184795201.1">
    <property type="nucleotide sequence ID" value="NZ_JACHMY010000001.1"/>
</dbReference>
<dbReference type="Proteomes" id="UP000549971">
    <property type="component" value="Unassembled WGS sequence"/>
</dbReference>